<sequence>MNKKINIQNNRQNQINHELFEVKGKNRRDKEKNAFLMLANLLPLSPPIRDQLDKSGVIRVIIAYLQFNQLILNLNGLSQKQNINNQNTTKECFDDRQLKRQWAYKNNKFVEPLHQFALNFFQAMDGFIIVLNNKGYILYVSETVAIHLGLSQATLVGSPISNFLYPSDVTLLIDKMALFVDCSALKVTNPDMSIVLRFLCSAGRKPLPNSSKGLPGIKAIHFMGTLWPDNDGRFIGFGHPMLSYGQNELPLKFSTMFMFRANLSLKLIFVDNSFMEIIGFSHKLLLENSLYKFVYPNDLNHVSEMHQTTLSQGYAESKLFRLFCATGENFWIKCNLYLSTFNRINLQYNREPQMLIGICYIISKKENNIINNIKYEENDNLFNYYTNKLYFDDCNNLQGSSKN</sequence>
<dbReference type="PROSITE" id="PS50112">
    <property type="entry name" value="PAS"/>
    <property type="match status" value="2"/>
</dbReference>
<dbReference type="PROSITE" id="PS50888">
    <property type="entry name" value="BHLH"/>
    <property type="match status" value="1"/>
</dbReference>
<dbReference type="GO" id="GO:0005634">
    <property type="term" value="C:nucleus"/>
    <property type="evidence" value="ECO:0007669"/>
    <property type="project" value="UniProtKB-SubCell"/>
</dbReference>
<dbReference type="InterPro" id="IPR036638">
    <property type="entry name" value="HLH_DNA-bd_sf"/>
</dbReference>
<protein>
    <submittedName>
        <fullName evidence="8">Uncharacterized protein</fullName>
    </submittedName>
</protein>
<dbReference type="GO" id="GO:0010557">
    <property type="term" value="P:positive regulation of macromolecule biosynthetic process"/>
    <property type="evidence" value="ECO:0007669"/>
    <property type="project" value="UniProtKB-ARBA"/>
</dbReference>
<dbReference type="InterPro" id="IPR035965">
    <property type="entry name" value="PAS-like_dom_sf"/>
</dbReference>
<dbReference type="InterPro" id="IPR013767">
    <property type="entry name" value="PAS_fold"/>
</dbReference>
<dbReference type="EMBL" id="JABEBT010000001">
    <property type="protein sequence ID" value="KAF7640466.1"/>
    <property type="molecule type" value="Genomic_DNA"/>
</dbReference>
<keyword evidence="3" id="KW-0805">Transcription regulation</keyword>
<evidence type="ECO:0000259" key="7">
    <source>
        <dbReference type="PROSITE" id="PS50888"/>
    </source>
</evidence>
<dbReference type="GO" id="GO:0000981">
    <property type="term" value="F:DNA-binding transcription factor activity, RNA polymerase II-specific"/>
    <property type="evidence" value="ECO:0007669"/>
    <property type="project" value="TreeGrafter"/>
</dbReference>
<feature type="domain" description="BHLH" evidence="7">
    <location>
        <begin position="15"/>
        <end position="68"/>
    </location>
</feature>
<accession>A0A8T0A574</accession>
<organism evidence="8 9">
    <name type="scientific">Meloidogyne graminicola</name>
    <dbReference type="NCBI Taxonomy" id="189291"/>
    <lineage>
        <taxon>Eukaryota</taxon>
        <taxon>Metazoa</taxon>
        <taxon>Ecdysozoa</taxon>
        <taxon>Nematoda</taxon>
        <taxon>Chromadorea</taxon>
        <taxon>Rhabditida</taxon>
        <taxon>Tylenchina</taxon>
        <taxon>Tylenchomorpha</taxon>
        <taxon>Tylenchoidea</taxon>
        <taxon>Meloidogynidae</taxon>
        <taxon>Meloidogyninae</taxon>
        <taxon>Meloidogyne</taxon>
    </lineage>
</organism>
<evidence type="ECO:0000256" key="3">
    <source>
        <dbReference type="ARBA" id="ARBA00023015"/>
    </source>
</evidence>
<dbReference type="GO" id="GO:0000977">
    <property type="term" value="F:RNA polymerase II transcription regulatory region sequence-specific DNA binding"/>
    <property type="evidence" value="ECO:0007669"/>
    <property type="project" value="TreeGrafter"/>
</dbReference>
<keyword evidence="9" id="KW-1185">Reference proteome</keyword>
<evidence type="ECO:0000313" key="9">
    <source>
        <dbReference type="Proteomes" id="UP000605970"/>
    </source>
</evidence>
<dbReference type="InterPro" id="IPR000014">
    <property type="entry name" value="PAS"/>
</dbReference>
<evidence type="ECO:0000256" key="1">
    <source>
        <dbReference type="ARBA" id="ARBA00004123"/>
    </source>
</evidence>
<feature type="domain" description="PAS" evidence="6">
    <location>
        <begin position="121"/>
        <end position="183"/>
    </location>
</feature>
<name>A0A8T0A574_9BILA</name>
<dbReference type="CDD" id="cd00130">
    <property type="entry name" value="PAS"/>
    <property type="match status" value="2"/>
</dbReference>
<keyword evidence="5" id="KW-0539">Nucleus</keyword>
<evidence type="ECO:0000256" key="5">
    <source>
        <dbReference type="ARBA" id="ARBA00023242"/>
    </source>
</evidence>
<reference evidence="8" key="1">
    <citation type="journal article" date="2020" name="Ecol. Evol.">
        <title>Genome structure and content of the rice root-knot nematode (Meloidogyne graminicola).</title>
        <authorList>
            <person name="Phan N.T."/>
            <person name="Danchin E.G.J."/>
            <person name="Klopp C."/>
            <person name="Perfus-Barbeoch L."/>
            <person name="Kozlowski D.K."/>
            <person name="Koutsovoulos G.D."/>
            <person name="Lopez-Roques C."/>
            <person name="Bouchez O."/>
            <person name="Zahm M."/>
            <person name="Besnard G."/>
            <person name="Bellafiore S."/>
        </authorList>
    </citation>
    <scope>NUCLEOTIDE SEQUENCE</scope>
    <source>
        <strain evidence="8">VN-18</strain>
    </source>
</reference>
<dbReference type="Proteomes" id="UP000605970">
    <property type="component" value="Unassembled WGS sequence"/>
</dbReference>
<comment type="caution">
    <text evidence="8">The sequence shown here is derived from an EMBL/GenBank/DDBJ whole genome shotgun (WGS) entry which is preliminary data.</text>
</comment>
<evidence type="ECO:0000256" key="4">
    <source>
        <dbReference type="ARBA" id="ARBA00023163"/>
    </source>
</evidence>
<keyword evidence="4" id="KW-0804">Transcription</keyword>
<dbReference type="SMART" id="SM00091">
    <property type="entry name" value="PAS"/>
    <property type="match status" value="2"/>
</dbReference>
<dbReference type="Gene3D" id="3.30.450.20">
    <property type="entry name" value="PAS domain"/>
    <property type="match status" value="2"/>
</dbReference>
<dbReference type="Pfam" id="PF00989">
    <property type="entry name" value="PAS"/>
    <property type="match status" value="1"/>
</dbReference>
<dbReference type="InterPro" id="IPR011598">
    <property type="entry name" value="bHLH_dom"/>
</dbReference>
<evidence type="ECO:0000256" key="2">
    <source>
        <dbReference type="ARBA" id="ARBA00022737"/>
    </source>
</evidence>
<evidence type="ECO:0000259" key="6">
    <source>
        <dbReference type="PROSITE" id="PS50112"/>
    </source>
</evidence>
<dbReference type="GO" id="GO:0046983">
    <property type="term" value="F:protein dimerization activity"/>
    <property type="evidence" value="ECO:0007669"/>
    <property type="project" value="InterPro"/>
</dbReference>
<dbReference type="OrthoDB" id="6021714at2759"/>
<dbReference type="Pfam" id="PF14598">
    <property type="entry name" value="PAS_11"/>
    <property type="match status" value="1"/>
</dbReference>
<dbReference type="SUPFAM" id="SSF55785">
    <property type="entry name" value="PYP-like sensor domain (PAS domain)"/>
    <property type="match status" value="2"/>
</dbReference>
<dbReference type="PANTHER" id="PTHR23043:SF17">
    <property type="entry name" value="PROTEIN SIMILAR"/>
    <property type="match status" value="1"/>
</dbReference>
<evidence type="ECO:0000313" key="8">
    <source>
        <dbReference type="EMBL" id="KAF7640466.1"/>
    </source>
</evidence>
<dbReference type="AlphaFoldDB" id="A0A8T0A574"/>
<comment type="subcellular location">
    <subcellularLocation>
        <location evidence="1">Nucleus</location>
    </subcellularLocation>
</comment>
<dbReference type="PANTHER" id="PTHR23043">
    <property type="entry name" value="HYPOXIA-INDUCIBLE FACTOR 1 ALPHA"/>
    <property type="match status" value="1"/>
</dbReference>
<feature type="domain" description="PAS" evidence="6">
    <location>
        <begin position="258"/>
        <end position="313"/>
    </location>
</feature>
<proteinExistence type="predicted"/>
<gene>
    <name evidence="8" type="ORF">Mgra_00000287</name>
</gene>
<keyword evidence="2" id="KW-0677">Repeat</keyword>
<dbReference type="SUPFAM" id="SSF47459">
    <property type="entry name" value="HLH, helix-loop-helix DNA-binding domain"/>
    <property type="match status" value="1"/>
</dbReference>